<comment type="similarity">
    <text evidence="1">Belongs to the phage and mitochondrial RNA polymerase family.</text>
</comment>
<evidence type="ECO:0000256" key="2">
    <source>
        <dbReference type="ARBA" id="ARBA00012418"/>
    </source>
</evidence>
<evidence type="ECO:0000256" key="6">
    <source>
        <dbReference type="ARBA" id="ARBA00023163"/>
    </source>
</evidence>
<dbReference type="InterPro" id="IPR002092">
    <property type="entry name" value="DNA-dir_Rpol_phage-type"/>
</dbReference>
<evidence type="ECO:0000256" key="1">
    <source>
        <dbReference type="ARBA" id="ARBA00009493"/>
    </source>
</evidence>
<dbReference type="PANTHER" id="PTHR10102:SF0">
    <property type="entry name" value="DNA-DIRECTED RNA POLYMERASE, MITOCHONDRIAL"/>
    <property type="match status" value="1"/>
</dbReference>
<comment type="catalytic activity">
    <reaction evidence="8">
        <text>RNA(n) + a ribonucleoside 5'-triphosphate = RNA(n+1) + diphosphate</text>
        <dbReference type="Rhea" id="RHEA:21248"/>
        <dbReference type="Rhea" id="RHEA-COMP:14527"/>
        <dbReference type="Rhea" id="RHEA-COMP:17342"/>
        <dbReference type="ChEBI" id="CHEBI:33019"/>
        <dbReference type="ChEBI" id="CHEBI:61557"/>
        <dbReference type="ChEBI" id="CHEBI:140395"/>
        <dbReference type="EC" id="2.7.7.6"/>
    </reaction>
</comment>
<protein>
    <recommendedName>
        <fullName evidence="2">DNA-directed RNA polymerase</fullName>
        <ecNumber evidence="2">2.7.7.6</ecNumber>
    </recommendedName>
</protein>
<keyword evidence="7" id="KW-1195">Viral transcription</keyword>
<sequence length="821" mass="93908">MDRNKQLEWERSTDLEAKAEALQRLKSDSEKGKTNLPRARAMLGTILPDVERYLSESLDVRTHGTGARYREWVRQLPVAVASVIAIQQCIRLLSNRKHLSFHSAQHLCREVGKEYVLEARIRMASKVSPISMKLVYKHIKDQLVRDPHRIRKMFKNTISRVFDGELNYSMSGIAHAQIGKFGIDACWKAGLIDMHHMKSKRGFKVMYQLVPEVYEFLAGYNDEDISKIVNPDSGVMLCPPDRWTCNTDGGYLTYHRKTRRPLLSSDSLPQGTEREAREAVVFEKMPKVFNAVNYLQSTPFTIHTPTKEGILKLFSEGGGVMGVPRKHPPSPPPFPFEDGFDIKQAPKEIIKTFERWKASKKRFYRQEAEWKAKILEVGQLLRNLNSSALQGHSRIWFPTYLDSRGRVYYRGVINPQGSDMAKAVIHFADKRPLGYRGLYWLKVGIANAYGYDKVRFDQRAKWTDENWGKIERSLDTPWDHPEVWGSSPWCMFSLCWELREAYRSGNPEKYETGCVVHMDATCSGLAHYSALLLDPVGGQYTNLIDMGTDSKQDIYAKVASVAIQLVEQDLLSDDPEIKAMAEWVIKTGIPRAVAKRPVMVKVYSATLHSASNYVWDAYENEVFPTTGEEWPIHLHVPKSTFYIAEKLFLGIKGAVPAAHYAMEWLSEQMIKNRSGRVRWTSPSGFIVHHDYRLYNQKRVKLNAAGVTAVIFREDTDEQNKRSMASSIAPNFIHSMDASHLVMTANQMEREKLPMIGIHDSFGTHPSCVDSMHRIIRDEFIKIYKGTNWLSSWGLEVTGMECPLIRGSLDIDNCKDSEFMFC</sequence>
<keyword evidence="3" id="KW-0240">DNA-directed RNA polymerase</keyword>
<evidence type="ECO:0000313" key="11">
    <source>
        <dbReference type="Proteomes" id="UP001061889"/>
    </source>
</evidence>
<keyword evidence="5" id="KW-0548">Nucleotidyltransferase</keyword>
<evidence type="ECO:0000259" key="9">
    <source>
        <dbReference type="SMART" id="SM01311"/>
    </source>
</evidence>
<dbReference type="Gene3D" id="1.10.287.280">
    <property type="match status" value="1"/>
</dbReference>
<evidence type="ECO:0000313" key="10">
    <source>
        <dbReference type="EMBL" id="UMO77823.1"/>
    </source>
</evidence>
<keyword evidence="11" id="KW-1185">Reference proteome</keyword>
<reference evidence="10" key="1">
    <citation type="submission" date="2021-11" db="EMBL/GenBank/DDBJ databases">
        <title>Phage-based biocontrol of nitrification in agricultural soil.</title>
        <authorList>
            <person name="Muniesa M."/>
            <person name="Quiros P."/>
            <person name="Salaet I."/>
        </authorList>
    </citation>
    <scope>NUCLEOTIDE SEQUENCE</scope>
</reference>
<dbReference type="Pfam" id="PF00940">
    <property type="entry name" value="RNA_pol"/>
    <property type="match status" value="1"/>
</dbReference>
<dbReference type="SMART" id="SM01311">
    <property type="entry name" value="RPOL_N"/>
    <property type="match status" value="1"/>
</dbReference>
<keyword evidence="4" id="KW-0808">Transferase</keyword>
<dbReference type="Gene3D" id="1.10.150.20">
    <property type="entry name" value="5' to 3' exonuclease, C-terminal subdomain"/>
    <property type="match status" value="1"/>
</dbReference>
<dbReference type="GO" id="GO:0006351">
    <property type="term" value="P:DNA-templated transcription"/>
    <property type="evidence" value="ECO:0007669"/>
    <property type="project" value="InterPro"/>
</dbReference>
<accession>A0A976QWP3</accession>
<dbReference type="SUPFAM" id="SSF56672">
    <property type="entry name" value="DNA/RNA polymerases"/>
    <property type="match status" value="1"/>
</dbReference>
<dbReference type="InterPro" id="IPR043502">
    <property type="entry name" value="DNA/RNA_pol_sf"/>
</dbReference>
<proteinExistence type="inferred from homology"/>
<dbReference type="GO" id="GO:0003899">
    <property type="term" value="F:DNA-directed RNA polymerase activity"/>
    <property type="evidence" value="ECO:0007669"/>
    <property type="project" value="UniProtKB-EC"/>
</dbReference>
<dbReference type="InterPro" id="IPR029262">
    <property type="entry name" value="RPOL_N"/>
</dbReference>
<dbReference type="GO" id="GO:0000428">
    <property type="term" value="C:DNA-directed RNA polymerase complex"/>
    <property type="evidence" value="ECO:0007669"/>
    <property type="project" value="UniProtKB-KW"/>
</dbReference>
<dbReference type="InterPro" id="IPR046950">
    <property type="entry name" value="DNA-dir_Rpol_C_phage-type"/>
</dbReference>
<evidence type="ECO:0000256" key="7">
    <source>
        <dbReference type="ARBA" id="ARBA00023314"/>
    </source>
</evidence>
<keyword evidence="6" id="KW-0804">Transcription</keyword>
<dbReference type="Proteomes" id="UP001061889">
    <property type="component" value="Segment"/>
</dbReference>
<feature type="domain" description="DNA-directed RNA polymerase N-terminal" evidence="9">
    <location>
        <begin position="4"/>
        <end position="297"/>
    </location>
</feature>
<evidence type="ECO:0000256" key="8">
    <source>
        <dbReference type="ARBA" id="ARBA00048552"/>
    </source>
</evidence>
<dbReference type="PANTHER" id="PTHR10102">
    <property type="entry name" value="DNA-DIRECTED RNA POLYMERASE, MITOCHONDRIAL"/>
    <property type="match status" value="1"/>
</dbReference>
<dbReference type="GO" id="GO:0003677">
    <property type="term" value="F:DNA binding"/>
    <property type="evidence" value="ECO:0007669"/>
    <property type="project" value="InterPro"/>
</dbReference>
<evidence type="ECO:0000256" key="5">
    <source>
        <dbReference type="ARBA" id="ARBA00022695"/>
    </source>
</evidence>
<organism evidence="10 11">
    <name type="scientific">Bacteriophage Phi NF-1</name>
    <dbReference type="NCBI Taxonomy" id="2900273"/>
    <lineage>
        <taxon>Viruses</taxon>
        <taxon>Duplodnaviria</taxon>
        <taxon>Heunggongvirae</taxon>
        <taxon>Uroviricota</taxon>
        <taxon>Caudoviricetes</taxon>
        <taxon>Autographivirales</taxon>
        <taxon>Autoscriptoviridae</taxon>
        <taxon>Catalonvirus</taxon>
        <taxon>Catalonvirus NF1</taxon>
    </lineage>
</organism>
<dbReference type="EMBL" id="OL634959">
    <property type="protein sequence ID" value="UMO77823.1"/>
    <property type="molecule type" value="Genomic_DNA"/>
</dbReference>
<dbReference type="GO" id="GO:0019083">
    <property type="term" value="P:viral transcription"/>
    <property type="evidence" value="ECO:0007669"/>
    <property type="project" value="UniProtKB-KW"/>
</dbReference>
<name>A0A976QWP3_9CAUD</name>
<evidence type="ECO:0000256" key="4">
    <source>
        <dbReference type="ARBA" id="ARBA00022679"/>
    </source>
</evidence>
<dbReference type="EC" id="2.7.7.6" evidence="2"/>
<evidence type="ECO:0000256" key="3">
    <source>
        <dbReference type="ARBA" id="ARBA00022478"/>
    </source>
</evidence>
<dbReference type="InterPro" id="IPR037159">
    <property type="entry name" value="RNA_POL_N_sf"/>
</dbReference>
<dbReference type="Gene3D" id="1.10.1320.10">
    <property type="entry name" value="DNA-directed RNA polymerase, N-terminal domain"/>
    <property type="match status" value="1"/>
</dbReference>